<reference evidence="1" key="1">
    <citation type="submission" date="2024-09" db="EMBL/GenBank/DDBJ databases">
        <title>Black Yeasts Isolated from many extreme environments.</title>
        <authorList>
            <person name="Coleine C."/>
            <person name="Stajich J.E."/>
            <person name="Selbmann L."/>
        </authorList>
    </citation>
    <scope>NUCLEOTIDE SEQUENCE</scope>
    <source>
        <strain evidence="1">CCFEE 5737</strain>
    </source>
</reference>
<sequence>MLESLVANLLNRFLGMYVQNFDPKQLNVGIWNGDVKLRNLELKREALDELKLPLNVVEGRLGQLTLQIPWSNLRGKPVKVNIEDVFLLAAPKEDSDFNAEEEDRRAHALKMEKLDSAELLKERNTEGMSAEEQQKNQSFTQALTTTIVDNVQITVKNIHVRYEDSISDPGHPFALGITLESFDAVSTDGNWTPTFIQSSSPVTHKLASLKSLAVYWDTDAELLTRGTGSEEGVDLATFMEKMPGLIVKGDSPAIGEHQFILKPVTGRAGLEMDKSGRMDRPKTKAKLLFDELGFVIDDDQYRDALMLVDLFHYFIRHQEYKKYAPKSKPTEDPNAWIRFAGKAVLDKIHDRNKVWSWAYMKERRDERIRYIELFKKKKREEKFTPDETKEIDKLEHKASYEDLRFWRSLARNQLRKENVGVKKAPQKQSWSQWVWGGGSKKQEEHHDEGISEEDRKKLYDAIEWDEKKTIAESVDMPKEYVKLQAELSLRAGGFTLKRDPHGKATEILRLLFDDFRLEFLQRTDSMLAKVSLGGMRLYDGTTEGSRFPQMITIKDAAEIPDDKRFTELNDDESRKDEEGADARDEEADEDDPFFKLVFENNPLDNSADSALTVKLKGM</sequence>
<evidence type="ECO:0000313" key="2">
    <source>
        <dbReference type="Proteomes" id="UP001186974"/>
    </source>
</evidence>
<gene>
    <name evidence="1" type="ORF">LTS18_010023</name>
</gene>
<keyword evidence="2" id="KW-1185">Reference proteome</keyword>
<proteinExistence type="predicted"/>
<name>A0ACC3DLX0_9PEZI</name>
<feature type="non-terminal residue" evidence="1">
    <location>
        <position position="618"/>
    </location>
</feature>
<comment type="caution">
    <text evidence="1">The sequence shown here is derived from an EMBL/GenBank/DDBJ whole genome shotgun (WGS) entry which is preliminary data.</text>
</comment>
<protein>
    <submittedName>
        <fullName evidence="1">Uncharacterized protein</fullName>
    </submittedName>
</protein>
<organism evidence="1 2">
    <name type="scientific">Coniosporium uncinatum</name>
    <dbReference type="NCBI Taxonomy" id="93489"/>
    <lineage>
        <taxon>Eukaryota</taxon>
        <taxon>Fungi</taxon>
        <taxon>Dikarya</taxon>
        <taxon>Ascomycota</taxon>
        <taxon>Pezizomycotina</taxon>
        <taxon>Dothideomycetes</taxon>
        <taxon>Dothideomycetes incertae sedis</taxon>
        <taxon>Coniosporium</taxon>
    </lineage>
</organism>
<evidence type="ECO:0000313" key="1">
    <source>
        <dbReference type="EMBL" id="KAK3077519.1"/>
    </source>
</evidence>
<dbReference type="EMBL" id="JAWDJW010002763">
    <property type="protein sequence ID" value="KAK3077519.1"/>
    <property type="molecule type" value="Genomic_DNA"/>
</dbReference>
<dbReference type="Proteomes" id="UP001186974">
    <property type="component" value="Unassembled WGS sequence"/>
</dbReference>
<accession>A0ACC3DLX0</accession>